<feature type="region of interest" description="Disordered" evidence="2">
    <location>
        <begin position="84"/>
        <end position="103"/>
    </location>
</feature>
<keyword evidence="4" id="KW-1185">Reference proteome</keyword>
<gene>
    <name evidence="3" type="ORF">DYB32_007526</name>
</gene>
<organism evidence="3 4">
    <name type="scientific">Aphanomyces invadans</name>
    <dbReference type="NCBI Taxonomy" id="157072"/>
    <lineage>
        <taxon>Eukaryota</taxon>
        <taxon>Sar</taxon>
        <taxon>Stramenopiles</taxon>
        <taxon>Oomycota</taxon>
        <taxon>Saprolegniomycetes</taxon>
        <taxon>Saprolegniales</taxon>
        <taxon>Verrucalvaceae</taxon>
        <taxon>Aphanomyces</taxon>
    </lineage>
</organism>
<name>A0A418ANP8_9STRA</name>
<proteinExistence type="predicted"/>
<comment type="caution">
    <text evidence="3">The sequence shown here is derived from an EMBL/GenBank/DDBJ whole genome shotgun (WGS) entry which is preliminary data.</text>
</comment>
<protein>
    <submittedName>
        <fullName evidence="3">Uncharacterized protein</fullName>
    </submittedName>
</protein>
<evidence type="ECO:0000313" key="4">
    <source>
        <dbReference type="Proteomes" id="UP000285060"/>
    </source>
</evidence>
<reference evidence="3 4" key="1">
    <citation type="submission" date="2018-08" db="EMBL/GenBank/DDBJ databases">
        <title>Aphanomyces genome sequencing and annotation.</title>
        <authorList>
            <person name="Minardi D."/>
            <person name="Oidtmann B."/>
            <person name="Van Der Giezen M."/>
            <person name="Studholme D.J."/>
        </authorList>
    </citation>
    <scope>NUCLEOTIDE SEQUENCE [LARGE SCALE GENOMIC DNA]</scope>
    <source>
        <strain evidence="3 4">NJM0002</strain>
    </source>
</reference>
<dbReference type="Proteomes" id="UP000285060">
    <property type="component" value="Unassembled WGS sequence"/>
</dbReference>
<feature type="region of interest" description="Disordered" evidence="2">
    <location>
        <begin position="1"/>
        <end position="25"/>
    </location>
</feature>
<evidence type="ECO:0000256" key="2">
    <source>
        <dbReference type="SAM" id="MobiDB-lite"/>
    </source>
</evidence>
<keyword evidence="1" id="KW-0175">Coiled coil</keyword>
<dbReference type="AlphaFoldDB" id="A0A418ANP8"/>
<dbReference type="EMBL" id="QUSY01000976">
    <property type="protein sequence ID" value="RHY26531.1"/>
    <property type="molecule type" value="Genomic_DNA"/>
</dbReference>
<feature type="coiled-coil region" evidence="1">
    <location>
        <begin position="37"/>
        <end position="71"/>
    </location>
</feature>
<evidence type="ECO:0000256" key="1">
    <source>
        <dbReference type="SAM" id="Coils"/>
    </source>
</evidence>
<sequence length="103" mass="11816">MIGQFSFQTPPPPTRHHKTRGMSSEGYDEVYRLKSNHKELLMHKRTLERQLEVKQEQLKELQKAIEACEAQLFDDAPIVRKRDRVAPNTAAGSSAKRLNVSSE</sequence>
<evidence type="ECO:0000313" key="3">
    <source>
        <dbReference type="EMBL" id="RHY26531.1"/>
    </source>
</evidence>
<accession>A0A418ANP8</accession>